<keyword evidence="1" id="KW-0472">Membrane</keyword>
<dbReference type="OrthoDB" id="6965261at2"/>
<sequence>MSDAPAAATVPAAPQAWPDLRGWNLYFLSKVILAWMGALDLHILPNLLLLAVLLVPLPWRGARIARTVVAIPVAVALYYQDTWWPPFERLLAQPGVLDFSASYWLELLGRFINWQMVALLALLVCGYLLLKPWLRVTTLSVLGMLGMAAMALPLPAGLQFAGGGDATAAQGAGASGAAARGGPASNETLDAYLAGFYQQQAGLKTTFPPAHEGTPFDVIVLNICSLAWSDLDEVGMRQNPLFDGMDVVFDAFNSATSYSGPAAIRLLRASCGQTSHTALFDPVPAQCQLFANLQALGFQNELAMNHDGHFDDFIGDLTRYGGLAAKPLPIEGYPRALIAFDKSPLRRDSDVLAGWLKQRQTASNAQVALFYNTISLHDGNRIVGADGRAMASDYKARAQMVLGDLQGFIDALEKNGRRAVVVVVPEHGAALHGDRMQIPGMREIPSPSITHVPVGVKLVGMGIPAAAGPRHVTAPSSYLALSELVARIYALNAQATAGDRNWDGLLQGLPTTPSVSENEGAKVMDYDGKPWLQLKGSPAWTPYPEDKP</sequence>
<dbReference type="EMBL" id="CP012900">
    <property type="protein sequence ID" value="ALJ29383.1"/>
    <property type="molecule type" value="Genomic_DNA"/>
</dbReference>
<gene>
    <name evidence="2" type="ORF">AOT14_30330</name>
</gene>
<feature type="transmembrane region" description="Helical" evidence="1">
    <location>
        <begin position="111"/>
        <end position="130"/>
    </location>
</feature>
<feature type="transmembrane region" description="Helical" evidence="1">
    <location>
        <begin position="32"/>
        <end position="57"/>
    </location>
</feature>
<keyword evidence="1" id="KW-1133">Transmembrane helix</keyword>
<feature type="transmembrane region" description="Helical" evidence="1">
    <location>
        <begin position="137"/>
        <end position="158"/>
    </location>
</feature>
<organism evidence="2 3">
    <name type="scientific">Stenotrophomonas acidaminiphila</name>
    <dbReference type="NCBI Taxonomy" id="128780"/>
    <lineage>
        <taxon>Bacteria</taxon>
        <taxon>Pseudomonadati</taxon>
        <taxon>Pseudomonadota</taxon>
        <taxon>Gammaproteobacteria</taxon>
        <taxon>Lysobacterales</taxon>
        <taxon>Lysobacteraceae</taxon>
        <taxon>Stenotrophomonas</taxon>
    </lineage>
</organism>
<evidence type="ECO:0000313" key="3">
    <source>
        <dbReference type="Proteomes" id="UP000061010"/>
    </source>
</evidence>
<name>A0A0S1B2S4_9GAMM</name>
<reference evidence="2 3" key="1">
    <citation type="journal article" date="2015" name="Genome Announc.">
        <title>Complete Genome Sequencing of Stenotrophomonas acidaminiphila ZAC14D2_NAIMI4_2, a Multidrug-Resistant Strain Isolated from Sediments of a Polluted River in Mexico, Uncovers New Antibiotic Resistance Genes and a Novel Class-II Lasso Peptide Biosynthesis Gene Cluster.</title>
        <authorList>
            <person name="Vinuesa P."/>
            <person name="Ochoa-Sanchez L.E."/>
        </authorList>
    </citation>
    <scope>NUCLEOTIDE SEQUENCE [LARGE SCALE GENOMIC DNA]</scope>
    <source>
        <strain evidence="2 3">ZAC14D2_NAIMI4_2</strain>
    </source>
</reference>
<evidence type="ECO:0000256" key="1">
    <source>
        <dbReference type="SAM" id="Phobius"/>
    </source>
</evidence>
<dbReference type="PATRIC" id="fig|128780.6.peg.3070"/>
<keyword evidence="1" id="KW-0812">Transmembrane</keyword>
<dbReference type="Pfam" id="PF11658">
    <property type="entry name" value="CBP_BcsG"/>
    <property type="match status" value="1"/>
</dbReference>
<dbReference type="InterPro" id="IPR017744">
    <property type="entry name" value="BcsG"/>
</dbReference>
<dbReference type="AlphaFoldDB" id="A0A0S1B2S4"/>
<keyword evidence="3" id="KW-1185">Reference proteome</keyword>
<accession>A0A0S1B2S4</accession>
<dbReference type="KEGG" id="sacz:AOT14_30330"/>
<protein>
    <submittedName>
        <fullName evidence="2">Cellulose synthase</fullName>
    </submittedName>
</protein>
<feature type="transmembrane region" description="Helical" evidence="1">
    <location>
        <begin position="64"/>
        <end position="80"/>
    </location>
</feature>
<dbReference type="NCBIfam" id="TIGR03368">
    <property type="entry name" value="cellulose_yhjU"/>
    <property type="match status" value="1"/>
</dbReference>
<evidence type="ECO:0000313" key="2">
    <source>
        <dbReference type="EMBL" id="ALJ29383.1"/>
    </source>
</evidence>
<dbReference type="Proteomes" id="UP000061010">
    <property type="component" value="Chromosome"/>
</dbReference>
<proteinExistence type="predicted"/>